<reference evidence="1 2" key="1">
    <citation type="submission" date="2020-02" db="EMBL/GenBank/DDBJ databases">
        <authorList>
            <person name="Ferguson B K."/>
        </authorList>
    </citation>
    <scope>NUCLEOTIDE SEQUENCE [LARGE SCALE GENOMIC DNA]</scope>
</reference>
<dbReference type="Proteomes" id="UP000479000">
    <property type="component" value="Unassembled WGS sequence"/>
</dbReference>
<evidence type="ECO:0000313" key="2">
    <source>
        <dbReference type="Proteomes" id="UP000479000"/>
    </source>
</evidence>
<accession>A0A6H5FWY6</accession>
<dbReference type="AlphaFoldDB" id="A0A6H5FWY6"/>
<protein>
    <submittedName>
        <fullName evidence="1">Uncharacterized protein</fullName>
    </submittedName>
</protein>
<keyword evidence="2" id="KW-1185">Reference proteome</keyword>
<gene>
    <name evidence="1" type="ORF">NTEN_LOCUS1225</name>
</gene>
<organism evidence="1 2">
    <name type="scientific">Nesidiocoris tenuis</name>
    <dbReference type="NCBI Taxonomy" id="355587"/>
    <lineage>
        <taxon>Eukaryota</taxon>
        <taxon>Metazoa</taxon>
        <taxon>Ecdysozoa</taxon>
        <taxon>Arthropoda</taxon>
        <taxon>Hexapoda</taxon>
        <taxon>Insecta</taxon>
        <taxon>Pterygota</taxon>
        <taxon>Neoptera</taxon>
        <taxon>Paraneoptera</taxon>
        <taxon>Hemiptera</taxon>
        <taxon>Heteroptera</taxon>
        <taxon>Panheteroptera</taxon>
        <taxon>Cimicomorpha</taxon>
        <taxon>Miridae</taxon>
        <taxon>Dicyphina</taxon>
        <taxon>Nesidiocoris</taxon>
    </lineage>
</organism>
<dbReference type="EMBL" id="CADCXU010001977">
    <property type="protein sequence ID" value="CAA9994409.1"/>
    <property type="molecule type" value="Genomic_DNA"/>
</dbReference>
<evidence type="ECO:0000313" key="1">
    <source>
        <dbReference type="EMBL" id="CAA9994409.1"/>
    </source>
</evidence>
<proteinExistence type="predicted"/>
<feature type="non-terminal residue" evidence="1">
    <location>
        <position position="54"/>
    </location>
</feature>
<sequence length="54" mass="5889">MSVPSVMRMKSSCSWYFGVGPWPPCHPPLFQVKHTRGVSWTGTIAPCAQNVSGP</sequence>
<name>A0A6H5FWY6_9HEMI</name>